<dbReference type="AlphaFoldDB" id="A0A923S2Q4"/>
<reference evidence="1" key="1">
    <citation type="submission" date="2020-08" db="EMBL/GenBank/DDBJ databases">
        <title>Ramlibacter sp. GTP1 16S ribosomal RNA gene genome sequencing and assembly.</title>
        <authorList>
            <person name="Kang M."/>
        </authorList>
    </citation>
    <scope>NUCLEOTIDE SEQUENCE</scope>
    <source>
        <strain evidence="1">GTP1</strain>
    </source>
</reference>
<dbReference type="InterPro" id="IPR036909">
    <property type="entry name" value="Cyt_c-like_dom_sf"/>
</dbReference>
<proteinExistence type="predicted"/>
<dbReference type="Proteomes" id="UP000596827">
    <property type="component" value="Unassembled WGS sequence"/>
</dbReference>
<keyword evidence="2" id="KW-1185">Reference proteome</keyword>
<dbReference type="InterPro" id="IPR051459">
    <property type="entry name" value="Cytochrome_c-type_DH"/>
</dbReference>
<organism evidence="1 2">
    <name type="scientific">Ramlibacter albus</name>
    <dbReference type="NCBI Taxonomy" id="2079448"/>
    <lineage>
        <taxon>Bacteria</taxon>
        <taxon>Pseudomonadati</taxon>
        <taxon>Pseudomonadota</taxon>
        <taxon>Betaproteobacteria</taxon>
        <taxon>Burkholderiales</taxon>
        <taxon>Comamonadaceae</taxon>
        <taxon>Ramlibacter</taxon>
    </lineage>
</organism>
<dbReference type="EMBL" id="JACORU010000005">
    <property type="protein sequence ID" value="MBC5765591.1"/>
    <property type="molecule type" value="Genomic_DNA"/>
</dbReference>
<dbReference type="RefSeq" id="WP_187082075.1">
    <property type="nucleotide sequence ID" value="NZ_JACORU010000005.1"/>
</dbReference>
<dbReference type="SUPFAM" id="SSF46626">
    <property type="entry name" value="Cytochrome c"/>
    <property type="match status" value="1"/>
</dbReference>
<evidence type="ECO:0000313" key="2">
    <source>
        <dbReference type="Proteomes" id="UP000596827"/>
    </source>
</evidence>
<evidence type="ECO:0000313" key="1">
    <source>
        <dbReference type="EMBL" id="MBC5765591.1"/>
    </source>
</evidence>
<protein>
    <submittedName>
        <fullName evidence="1">Uncharacterized protein</fullName>
    </submittedName>
</protein>
<accession>A0A923S2Q4</accession>
<dbReference type="GO" id="GO:0020037">
    <property type="term" value="F:heme binding"/>
    <property type="evidence" value="ECO:0007669"/>
    <property type="project" value="InterPro"/>
</dbReference>
<gene>
    <name evidence="1" type="ORF">H8R02_14080</name>
</gene>
<dbReference type="PANTHER" id="PTHR35008">
    <property type="entry name" value="BLL4482 PROTEIN-RELATED"/>
    <property type="match status" value="1"/>
</dbReference>
<comment type="caution">
    <text evidence="1">The sequence shown here is derived from an EMBL/GenBank/DDBJ whole genome shotgun (WGS) entry which is preliminary data.</text>
</comment>
<sequence length="88" mass="9406">MEALNGERKPALGLAGGIALPEPAYRAFASNITPDPETGIGKWTDAELARAIREGIRPDGSVIGPPMPFESYRAAWVAIRRETTAASR</sequence>
<dbReference type="PANTHER" id="PTHR35008:SF4">
    <property type="entry name" value="BLL4482 PROTEIN"/>
    <property type="match status" value="1"/>
</dbReference>
<name>A0A923S2Q4_9BURK</name>
<dbReference type="GO" id="GO:0009055">
    <property type="term" value="F:electron transfer activity"/>
    <property type="evidence" value="ECO:0007669"/>
    <property type="project" value="InterPro"/>
</dbReference>